<proteinExistence type="predicted"/>
<evidence type="ECO:0000259" key="1">
    <source>
        <dbReference type="Pfam" id="PF01814"/>
    </source>
</evidence>
<reference evidence="3 4" key="1">
    <citation type="submission" date="2018-06" db="EMBL/GenBank/DDBJ databases">
        <title>Genome conservation of Clostridium tetani.</title>
        <authorList>
            <person name="Bruggemann H."/>
            <person name="Popoff M.R."/>
        </authorList>
    </citation>
    <scope>NUCLEOTIDE SEQUENCE [LARGE SCALE GENOMIC DNA]</scope>
    <source>
        <strain evidence="3 4">2017.061</strain>
    </source>
</reference>
<accession>A0A4Q0VCP0</accession>
<sequence>MKAIDLMMEEHKNIKRMLKVVRAYSYKVLKGEEVDYNDFYKMIDFIRNYADKHHHCKEEDVLFQIIDRQFNMKNGPIMGMLIEHDQGRLFIQNLETALKEFENGDEESKLDIIANAVSYADLLNRHIDKEDSTIYMFANRSLSEENKEELNNISSELEAKAKESGTQDKYLNMLKELEAKII</sequence>
<dbReference type="RefSeq" id="WP_035141028.1">
    <property type="nucleotide sequence ID" value="NZ_AP026804.1"/>
</dbReference>
<evidence type="ECO:0000313" key="5">
    <source>
        <dbReference type="Proteomes" id="UP001321763"/>
    </source>
</evidence>
<name>A0A4Q0VCP0_CLOTA</name>
<dbReference type="EMBL" id="QMAP01000004">
    <property type="protein sequence ID" value="RXI49454.1"/>
    <property type="molecule type" value="Genomic_DNA"/>
</dbReference>
<evidence type="ECO:0000313" key="3">
    <source>
        <dbReference type="EMBL" id="RXI49454.1"/>
    </source>
</evidence>
<dbReference type="Pfam" id="PF01814">
    <property type="entry name" value="Hemerythrin"/>
    <property type="match status" value="1"/>
</dbReference>
<dbReference type="GO" id="GO:0005886">
    <property type="term" value="C:plasma membrane"/>
    <property type="evidence" value="ECO:0007669"/>
    <property type="project" value="TreeGrafter"/>
</dbReference>
<dbReference type="CDD" id="cd12108">
    <property type="entry name" value="Hr-like"/>
    <property type="match status" value="1"/>
</dbReference>
<dbReference type="InterPro" id="IPR012312">
    <property type="entry name" value="Hemerythrin-like"/>
</dbReference>
<dbReference type="PANTHER" id="PTHR39966:SF1">
    <property type="entry name" value="HEMERYTHRIN-LIKE DOMAIN-CONTAINING PROTEIN"/>
    <property type="match status" value="1"/>
</dbReference>
<dbReference type="PANTHER" id="PTHR39966">
    <property type="entry name" value="BLL2471 PROTEIN-RELATED"/>
    <property type="match status" value="1"/>
</dbReference>
<dbReference type="Gene3D" id="1.20.120.520">
    <property type="entry name" value="nmb1532 protein domain like"/>
    <property type="match status" value="1"/>
</dbReference>
<dbReference type="AlphaFoldDB" id="A0A4Q0VCP0"/>
<dbReference type="Proteomes" id="UP000290921">
    <property type="component" value="Unassembled WGS sequence"/>
</dbReference>
<evidence type="ECO:0000313" key="4">
    <source>
        <dbReference type="Proteomes" id="UP000290921"/>
    </source>
</evidence>
<dbReference type="EMBL" id="AP026818">
    <property type="protein sequence ID" value="BDR81316.1"/>
    <property type="molecule type" value="Genomic_DNA"/>
</dbReference>
<gene>
    <name evidence="3" type="ORF">DP130_05205</name>
    <name evidence="2" type="ORF">K234311028_15620</name>
</gene>
<organism evidence="3 4">
    <name type="scientific">Clostridium tetani</name>
    <dbReference type="NCBI Taxonomy" id="1513"/>
    <lineage>
        <taxon>Bacteria</taxon>
        <taxon>Bacillati</taxon>
        <taxon>Bacillota</taxon>
        <taxon>Clostridia</taxon>
        <taxon>Eubacteriales</taxon>
        <taxon>Clostridiaceae</taxon>
        <taxon>Clostridium</taxon>
    </lineage>
</organism>
<feature type="domain" description="Hemerythrin-like" evidence="1">
    <location>
        <begin position="3"/>
        <end position="137"/>
    </location>
</feature>
<protein>
    <submittedName>
        <fullName evidence="2 3">Hemerythrin</fullName>
    </submittedName>
</protein>
<evidence type="ECO:0000313" key="2">
    <source>
        <dbReference type="EMBL" id="BDR81316.1"/>
    </source>
</evidence>
<reference evidence="2 5" key="2">
    <citation type="submission" date="2022-09" db="EMBL/GenBank/DDBJ databases">
        <title>complete genome sequences of Clostridium tetani str. KHSU-234311-028 isolated from soil.</title>
        <authorList>
            <person name="Sekizuka T."/>
            <person name="Shitada C."/>
            <person name="Takahashi M."/>
            <person name="Kuroda M."/>
        </authorList>
    </citation>
    <scope>NUCLEOTIDE SEQUENCE [LARGE SCALE GENOMIC DNA]</scope>
    <source>
        <strain evidence="2 5">KHSU-234311-028</strain>
    </source>
</reference>
<dbReference type="Proteomes" id="UP001321763">
    <property type="component" value="Chromosome"/>
</dbReference>